<protein>
    <submittedName>
        <fullName evidence="2">Uncharacterized protein</fullName>
    </submittedName>
</protein>
<reference evidence="2" key="1">
    <citation type="journal article" date="2023" name="Science">
        <title>Genome structures resolve the early diversification of teleost fishes.</title>
        <authorList>
            <person name="Parey E."/>
            <person name="Louis A."/>
            <person name="Montfort J."/>
            <person name="Bouchez O."/>
            <person name="Roques C."/>
            <person name="Iampietro C."/>
            <person name="Lluch J."/>
            <person name="Castinel A."/>
            <person name="Donnadieu C."/>
            <person name="Desvignes T."/>
            <person name="Floi Bucao C."/>
            <person name="Jouanno E."/>
            <person name="Wen M."/>
            <person name="Mejri S."/>
            <person name="Dirks R."/>
            <person name="Jansen H."/>
            <person name="Henkel C."/>
            <person name="Chen W.J."/>
            <person name="Zahm M."/>
            <person name="Cabau C."/>
            <person name="Klopp C."/>
            <person name="Thompson A.W."/>
            <person name="Robinson-Rechavi M."/>
            <person name="Braasch I."/>
            <person name="Lecointre G."/>
            <person name="Bobe J."/>
            <person name="Postlethwait J.H."/>
            <person name="Berthelot C."/>
            <person name="Roest Crollius H."/>
            <person name="Guiguen Y."/>
        </authorList>
    </citation>
    <scope>NUCLEOTIDE SEQUENCE</scope>
    <source>
        <strain evidence="2">WJC10195</strain>
    </source>
</reference>
<keyword evidence="3" id="KW-1185">Reference proteome</keyword>
<accession>A0A9Q1EVK1</accession>
<evidence type="ECO:0000313" key="2">
    <source>
        <dbReference type="EMBL" id="KAJ8345849.1"/>
    </source>
</evidence>
<dbReference type="EMBL" id="JAINUF010000012">
    <property type="protein sequence ID" value="KAJ8345849.1"/>
    <property type="molecule type" value="Genomic_DNA"/>
</dbReference>
<evidence type="ECO:0000313" key="3">
    <source>
        <dbReference type="Proteomes" id="UP001152622"/>
    </source>
</evidence>
<dbReference type="AlphaFoldDB" id="A0A9Q1EVK1"/>
<feature type="region of interest" description="Disordered" evidence="1">
    <location>
        <begin position="109"/>
        <end position="133"/>
    </location>
</feature>
<comment type="caution">
    <text evidence="2">The sequence shown here is derived from an EMBL/GenBank/DDBJ whole genome shotgun (WGS) entry which is preliminary data.</text>
</comment>
<feature type="region of interest" description="Disordered" evidence="1">
    <location>
        <begin position="1"/>
        <end position="26"/>
    </location>
</feature>
<sequence length="164" mass="17681">MRVKREMSPIPGHLPVAPAASQGDSWQSDFGISRQNHIARDFQWPAGIEQAGPQRPEGVSASDWALVSLMLWSRSIADRSCVLVSLAGWSPVPAVLIISVSHQLAQFSRNSSPVPSGEKGELASLSATGRKRNPTVKPSTLLINCKQQVSITTNPFQLNTLSSL</sequence>
<proteinExistence type="predicted"/>
<evidence type="ECO:0000256" key="1">
    <source>
        <dbReference type="SAM" id="MobiDB-lite"/>
    </source>
</evidence>
<dbReference type="Proteomes" id="UP001152622">
    <property type="component" value="Chromosome 12"/>
</dbReference>
<name>A0A9Q1EVK1_SYNKA</name>
<gene>
    <name evidence="2" type="ORF">SKAU_G00300420</name>
</gene>
<organism evidence="2 3">
    <name type="scientific">Synaphobranchus kaupii</name>
    <name type="common">Kaup's arrowtooth eel</name>
    <dbReference type="NCBI Taxonomy" id="118154"/>
    <lineage>
        <taxon>Eukaryota</taxon>
        <taxon>Metazoa</taxon>
        <taxon>Chordata</taxon>
        <taxon>Craniata</taxon>
        <taxon>Vertebrata</taxon>
        <taxon>Euteleostomi</taxon>
        <taxon>Actinopterygii</taxon>
        <taxon>Neopterygii</taxon>
        <taxon>Teleostei</taxon>
        <taxon>Anguilliformes</taxon>
        <taxon>Synaphobranchidae</taxon>
        <taxon>Synaphobranchus</taxon>
    </lineage>
</organism>